<accession>D3Q7Q3</accession>
<evidence type="ECO:0000313" key="5">
    <source>
        <dbReference type="Proteomes" id="UP000000844"/>
    </source>
</evidence>
<dbReference type="InterPro" id="IPR018511">
    <property type="entry name" value="Hemolysin-typ_Ca-bd_CS"/>
</dbReference>
<name>D3Q7Q3_STANL</name>
<dbReference type="SUPFAM" id="SSF51120">
    <property type="entry name" value="beta-Roll"/>
    <property type="match status" value="2"/>
</dbReference>
<evidence type="ECO:0000256" key="3">
    <source>
        <dbReference type="SAM" id="MobiDB-lite"/>
    </source>
</evidence>
<dbReference type="EMBL" id="CP001778">
    <property type="protein sequence ID" value="ADD44395.1"/>
    <property type="molecule type" value="Genomic_DNA"/>
</dbReference>
<feature type="region of interest" description="Disordered" evidence="3">
    <location>
        <begin position="667"/>
        <end position="698"/>
    </location>
</feature>
<dbReference type="InterPro" id="IPR050557">
    <property type="entry name" value="RTX_toxin/Mannuronan_C5-epim"/>
</dbReference>
<dbReference type="AlphaFoldDB" id="D3Q7Q3"/>
<dbReference type="RefSeq" id="WP_013019966.1">
    <property type="nucleotide sequence ID" value="NC_013947.1"/>
</dbReference>
<evidence type="ECO:0000256" key="2">
    <source>
        <dbReference type="ARBA" id="ARBA00022525"/>
    </source>
</evidence>
<dbReference type="KEGG" id="sna:Snas_4753"/>
<feature type="region of interest" description="Disordered" evidence="3">
    <location>
        <begin position="705"/>
        <end position="724"/>
    </location>
</feature>
<dbReference type="PRINTS" id="PR00313">
    <property type="entry name" value="CABNDNGRPT"/>
</dbReference>
<keyword evidence="2" id="KW-0964">Secreted</keyword>
<dbReference type="InterPro" id="IPR028208">
    <property type="entry name" value="Effector_pro_NleD-like"/>
</dbReference>
<proteinExistence type="predicted"/>
<keyword evidence="5" id="KW-1185">Reference proteome</keyword>
<dbReference type="HOGENOM" id="CLU_457723_0_0_11"/>
<comment type="subcellular location">
    <subcellularLocation>
        <location evidence="1">Secreted</location>
    </subcellularLocation>
</comment>
<dbReference type="GO" id="GO:0005576">
    <property type="term" value="C:extracellular region"/>
    <property type="evidence" value="ECO:0007669"/>
    <property type="project" value="UniProtKB-SubCell"/>
</dbReference>
<reference evidence="4 5" key="1">
    <citation type="journal article" date="2009" name="Stand. Genomic Sci.">
        <title>Complete genome sequence of Stackebrandtia nassauensis type strain (LLR-40K-21).</title>
        <authorList>
            <person name="Munk C."/>
            <person name="Lapidus A."/>
            <person name="Copeland A."/>
            <person name="Jando M."/>
            <person name="Mayilraj S."/>
            <person name="Glavina Del Rio T."/>
            <person name="Nolan M."/>
            <person name="Chen F."/>
            <person name="Lucas S."/>
            <person name="Tice H."/>
            <person name="Cheng J.F."/>
            <person name="Han C."/>
            <person name="Detter J.C."/>
            <person name="Bruce D."/>
            <person name="Goodwin L."/>
            <person name="Chain P."/>
            <person name="Pitluck S."/>
            <person name="Goker M."/>
            <person name="Ovchinikova G."/>
            <person name="Pati A."/>
            <person name="Ivanova N."/>
            <person name="Mavromatis K."/>
            <person name="Chen A."/>
            <person name="Palaniappan K."/>
            <person name="Land M."/>
            <person name="Hauser L."/>
            <person name="Chang Y.J."/>
            <person name="Jeffries C.D."/>
            <person name="Bristow J."/>
            <person name="Eisen J.A."/>
            <person name="Markowitz V."/>
            <person name="Hugenholtz P."/>
            <person name="Kyrpides N.C."/>
            <person name="Klenk H.P."/>
        </authorList>
    </citation>
    <scope>NUCLEOTIDE SEQUENCE [LARGE SCALE GENOMIC DNA]</scope>
    <source>
        <strain evidence="5">DSM 44728 / CIP 108903 / NRRL B-16338 / NBRC 102104 / LLR-40K-21</strain>
    </source>
</reference>
<dbReference type="PANTHER" id="PTHR38340">
    <property type="entry name" value="S-LAYER PROTEIN"/>
    <property type="match status" value="1"/>
</dbReference>
<sequence>MGISFAQLRNLDTSKLTTAADTAVAVGKDMESRAGDIVDAAKNGNGSDFWNGADADAQNALLNTFPAPLNAAGSIFKSSAGTIDTLVTELEAAKSDIETAISSYPRLIVGNDGSVTYPPTNSAEDAQQMQAQAQDLAAKLRAAVDRANTADTTASSQLAANDTGAGKPVQVRLPDGSYYLTTGDGNNKVKVTNDADGNLVVTVDDKEFKYDKGTNLTLNSGKGDDEIDVDKSVDNNLTLATGDGKDTITDHDSKGNRTFVTGEGDDTVATTGDNRNIYTEGGNDSVKAIGDKNNLAGGGGDDNIETTGGKVFGGDGNDTIKAGDHDNPFYRDKPEHSTDIYGGAGDDKITGSDQNETIVGGGGDDEISGRGGTDIISGNKGNDEIYGNAGNDNIAGGDGRDYIDGQDGDDHITGGADNDTIYGLDGRDIMSGDGGDDYLEGGTGNDDINGGDGKDVVSGGRDNDFLEGGKGDDTIYAGHGKDLIDAGEGTDKAFVQDEDYVDPDKDDKVQKVEVKDTSFIDVEGSEEFKDRIRADLDMYGASPTGHHMIDALRNQVSESSNDWLPGEDDITISEYDKDNGSAYPYPWIVGDASVPSPDEIFNDNPHIKVNPEFHLDMPNDGDGRPSTILYHELSHAYDRMNDGVDHTPYSDADQPDSMYNDDGDLEGVPNGERAAAGLPIDHDNNPATDPIQDPNQPYQVTENGLREEMGLPLRPTYGIPTQPN</sequence>
<dbReference type="Pfam" id="PF14891">
    <property type="entry name" value="Peptidase_M91"/>
    <property type="match status" value="1"/>
</dbReference>
<dbReference type="Gene3D" id="2.160.20.160">
    <property type="match status" value="1"/>
</dbReference>
<protein>
    <submittedName>
        <fullName evidence="4">Hemolysin-type calcium-binding region</fullName>
    </submittedName>
</protein>
<dbReference type="Proteomes" id="UP000000844">
    <property type="component" value="Chromosome"/>
</dbReference>
<organism evidence="4 5">
    <name type="scientific">Stackebrandtia nassauensis (strain DSM 44728 / CIP 108903 / NRRL B-16338 / NBRC 102104 / LLR-40K-21)</name>
    <dbReference type="NCBI Taxonomy" id="446470"/>
    <lineage>
        <taxon>Bacteria</taxon>
        <taxon>Bacillati</taxon>
        <taxon>Actinomycetota</taxon>
        <taxon>Actinomycetes</taxon>
        <taxon>Glycomycetales</taxon>
        <taxon>Glycomycetaceae</taxon>
        <taxon>Stackebrandtia</taxon>
    </lineage>
</organism>
<dbReference type="InterPro" id="IPR001343">
    <property type="entry name" value="Hemolysn_Ca-bd"/>
</dbReference>
<dbReference type="InterPro" id="IPR011049">
    <property type="entry name" value="Serralysin-like_metalloprot_C"/>
</dbReference>
<dbReference type="eggNOG" id="COG2931">
    <property type="taxonomic scope" value="Bacteria"/>
</dbReference>
<evidence type="ECO:0000313" key="4">
    <source>
        <dbReference type="EMBL" id="ADD44395.1"/>
    </source>
</evidence>
<dbReference type="PANTHER" id="PTHR38340:SF1">
    <property type="entry name" value="S-LAYER PROTEIN"/>
    <property type="match status" value="1"/>
</dbReference>
<dbReference type="Pfam" id="PF00353">
    <property type="entry name" value="HemolysinCabind"/>
    <property type="match status" value="5"/>
</dbReference>
<gene>
    <name evidence="4" type="ordered locus">Snas_4753</name>
</gene>
<evidence type="ECO:0000256" key="1">
    <source>
        <dbReference type="ARBA" id="ARBA00004613"/>
    </source>
</evidence>
<dbReference type="Gene3D" id="2.150.10.10">
    <property type="entry name" value="Serralysin-like metalloprotease, C-terminal"/>
    <property type="match status" value="2"/>
</dbReference>
<dbReference type="STRING" id="446470.Snas_4753"/>
<dbReference type="PROSITE" id="PS00330">
    <property type="entry name" value="HEMOLYSIN_CALCIUM"/>
    <property type="match status" value="2"/>
</dbReference>
<dbReference type="GO" id="GO:0005509">
    <property type="term" value="F:calcium ion binding"/>
    <property type="evidence" value="ECO:0007669"/>
    <property type="project" value="InterPro"/>
</dbReference>